<sequence length="88" mass="9724">ASSQFSAVVVLVVVHLAAAILEKSEYAAVVFHLAAVVLTPVRVCFFVFRFVVMANLGYVVVVLMNNMKLVVVVKKKKKNMKLGVDLRF</sequence>
<keyword evidence="1" id="KW-0812">Transmembrane</keyword>
<dbReference type="Proteomes" id="UP000265520">
    <property type="component" value="Unassembled WGS sequence"/>
</dbReference>
<protein>
    <submittedName>
        <fullName evidence="2">Uncharacterized protein</fullName>
    </submittedName>
</protein>
<dbReference type="EMBL" id="LXQA010000899">
    <property type="protein sequence ID" value="MCH80302.1"/>
    <property type="molecule type" value="Genomic_DNA"/>
</dbReference>
<keyword evidence="3" id="KW-1185">Reference proteome</keyword>
<feature type="transmembrane region" description="Helical" evidence="1">
    <location>
        <begin position="29"/>
        <end position="50"/>
    </location>
</feature>
<feature type="transmembrane region" description="Helical" evidence="1">
    <location>
        <begin position="6"/>
        <end position="22"/>
    </location>
</feature>
<evidence type="ECO:0000256" key="1">
    <source>
        <dbReference type="SAM" id="Phobius"/>
    </source>
</evidence>
<evidence type="ECO:0000313" key="2">
    <source>
        <dbReference type="EMBL" id="MCH80302.1"/>
    </source>
</evidence>
<keyword evidence="1" id="KW-1133">Transmembrane helix</keyword>
<feature type="non-terminal residue" evidence="2">
    <location>
        <position position="1"/>
    </location>
</feature>
<reference evidence="2 3" key="1">
    <citation type="journal article" date="2018" name="Front. Plant Sci.">
        <title>Red Clover (Trifolium pratense) and Zigzag Clover (T. medium) - A Picture of Genomic Similarities and Differences.</title>
        <authorList>
            <person name="Dluhosova J."/>
            <person name="Istvanek J."/>
            <person name="Nedelnik J."/>
            <person name="Repkova J."/>
        </authorList>
    </citation>
    <scope>NUCLEOTIDE SEQUENCE [LARGE SCALE GENOMIC DNA]</scope>
    <source>
        <strain evidence="3">cv. 10/8</strain>
        <tissue evidence="2">Leaf</tissue>
    </source>
</reference>
<gene>
    <name evidence="2" type="ORF">A2U01_0001069</name>
</gene>
<feature type="transmembrane region" description="Helical" evidence="1">
    <location>
        <begin position="56"/>
        <end position="73"/>
    </location>
</feature>
<name>A0A392LZ46_9FABA</name>
<organism evidence="2 3">
    <name type="scientific">Trifolium medium</name>
    <dbReference type="NCBI Taxonomy" id="97028"/>
    <lineage>
        <taxon>Eukaryota</taxon>
        <taxon>Viridiplantae</taxon>
        <taxon>Streptophyta</taxon>
        <taxon>Embryophyta</taxon>
        <taxon>Tracheophyta</taxon>
        <taxon>Spermatophyta</taxon>
        <taxon>Magnoliopsida</taxon>
        <taxon>eudicotyledons</taxon>
        <taxon>Gunneridae</taxon>
        <taxon>Pentapetalae</taxon>
        <taxon>rosids</taxon>
        <taxon>fabids</taxon>
        <taxon>Fabales</taxon>
        <taxon>Fabaceae</taxon>
        <taxon>Papilionoideae</taxon>
        <taxon>50 kb inversion clade</taxon>
        <taxon>NPAAA clade</taxon>
        <taxon>Hologalegina</taxon>
        <taxon>IRL clade</taxon>
        <taxon>Trifolieae</taxon>
        <taxon>Trifolium</taxon>
    </lineage>
</organism>
<evidence type="ECO:0000313" key="3">
    <source>
        <dbReference type="Proteomes" id="UP000265520"/>
    </source>
</evidence>
<accession>A0A392LZ46</accession>
<comment type="caution">
    <text evidence="2">The sequence shown here is derived from an EMBL/GenBank/DDBJ whole genome shotgun (WGS) entry which is preliminary data.</text>
</comment>
<dbReference type="AlphaFoldDB" id="A0A392LZ46"/>
<proteinExistence type="predicted"/>
<keyword evidence="1" id="KW-0472">Membrane</keyword>